<dbReference type="InterPro" id="IPR013783">
    <property type="entry name" value="Ig-like_fold"/>
</dbReference>
<proteinExistence type="predicted"/>
<dbReference type="Pfam" id="PF01833">
    <property type="entry name" value="TIG"/>
    <property type="match status" value="1"/>
</dbReference>
<accession>A0A8E7AXL4</accession>
<reference evidence="2 3" key="1">
    <citation type="submission" date="2021-05" db="EMBL/GenBank/DDBJ databases">
        <title>A novel Methanospirillum isolate from a pyrite-forming mixed culture.</title>
        <authorList>
            <person name="Bunk B."/>
            <person name="Sproer C."/>
            <person name="Spring S."/>
            <person name="Pester M."/>
        </authorList>
    </citation>
    <scope>NUCLEOTIDE SEQUENCE [LARGE SCALE GENOMIC DNA]</scope>
    <source>
        <strain evidence="2 3">J.3.6.1-F.2.7.3</strain>
    </source>
</reference>
<dbReference type="Gene3D" id="2.60.40.10">
    <property type="entry name" value="Immunoglobulins"/>
    <property type="match status" value="2"/>
</dbReference>
<keyword evidence="3" id="KW-1185">Reference proteome</keyword>
<feature type="domain" description="IPT/TIG" evidence="1">
    <location>
        <begin position="353"/>
        <end position="438"/>
    </location>
</feature>
<dbReference type="Proteomes" id="UP000680656">
    <property type="component" value="Chromosome"/>
</dbReference>
<evidence type="ECO:0000313" key="3">
    <source>
        <dbReference type="Proteomes" id="UP000680656"/>
    </source>
</evidence>
<evidence type="ECO:0000313" key="2">
    <source>
        <dbReference type="EMBL" id="QVV88129.1"/>
    </source>
</evidence>
<dbReference type="GeneID" id="65097997"/>
<protein>
    <submittedName>
        <fullName evidence="2">IPT/TIG domain-containing protein</fullName>
    </submittedName>
</protein>
<dbReference type="AlphaFoldDB" id="A0A8E7AXL4"/>
<dbReference type="KEGG" id="mrtj:KHC33_12395"/>
<evidence type="ECO:0000259" key="1">
    <source>
        <dbReference type="Pfam" id="PF01833"/>
    </source>
</evidence>
<dbReference type="InterPro" id="IPR002909">
    <property type="entry name" value="IPT_dom"/>
</dbReference>
<dbReference type="EMBL" id="CP075546">
    <property type="protein sequence ID" value="QVV88129.1"/>
    <property type="molecule type" value="Genomic_DNA"/>
</dbReference>
<name>A0A8E7AXL4_9EURY</name>
<sequence length="819" mass="88587">MNPRCFLVLVIFCIGIFHGGTIAESTLVNITDTNDSTLKLLSYEDGKIIEGRLIGPGLPPENWDPNSNLADINDVSAQYLDKNEVPTMTWSYGCSPTSATMLFGYLDRNGYPNMYTGPTNGGVFPLTNAVWGPSFERQGQCPLTASQYGLDGRTTKGHKDDYYHAYGSTIDPYFDSWNEHAPQDSVGDFMGTSMYHKYGSTDGSTWVWTNPEGFPLYDYSLHDDTQRDGMHGMKLFVESRGYSVAKDGEHSMNYNQVIYGYNGNTNGFTYDQYKEEIDAGYPVIIQVRGHTMLGVGYTGTDQIIIHNTWDYNKHTMTWGGSYEGMQHYAVGVIHLNPAPTPTPTPTPTPQPTPVVTSIKPESGQAGSEVPYTITGTNFQPIAIVNLTKTEETNITSDASLNGKDLIGTLTLPADASTGLWNVSVNQDGQYSNDDVCFTITAPPVPIPVVTGITPESGHAGSIVNYAITGSNFMNGAWVNLTMEGQTNIASFGTLKDGTLTGTFCIPVNTLTGSWNVSVNQNGQFSNDTIIFTITPAPADYPVVHSINPNSGEKGTEVIYSITGEHLLYGAIINLTHEGEENITSFGYIPGPPLLGSFEIPPDVFTGPWNVSVNQNGQFSNDNIQFTIMDSPIHVPVIHNITPNSGMQGELTDYLLQGENLMDGALINLSHPEQVTISSTGNLTEGNLTGTLAIPDDSHIGPWNVSVNQSGLRSNDDVQFIVLPSGPFPVVRSIAMSFAAPGKGSGFVVSGDNFENGAMVNLSHPGEKNITAIGEFENGTLTGTFNIPASCTPGQWNVTVNIKGKYSNDNIQYPIKGKSW</sequence>
<dbReference type="RefSeq" id="WP_214418946.1">
    <property type="nucleotide sequence ID" value="NZ_CP075546.1"/>
</dbReference>
<gene>
    <name evidence="2" type="ORF">KHC33_12395</name>
</gene>
<organism evidence="2 3">
    <name type="scientific">Methanospirillum purgamenti</name>
    <dbReference type="NCBI Taxonomy" id="2834276"/>
    <lineage>
        <taxon>Archaea</taxon>
        <taxon>Methanobacteriati</taxon>
        <taxon>Methanobacteriota</taxon>
        <taxon>Stenosarchaea group</taxon>
        <taxon>Methanomicrobia</taxon>
        <taxon>Methanomicrobiales</taxon>
        <taxon>Methanospirillaceae</taxon>
        <taxon>Methanospirillum</taxon>
    </lineage>
</organism>